<dbReference type="EMBL" id="KR053198">
    <property type="protein sequence ID" value="AKI28630.1"/>
    <property type="molecule type" value="Genomic_DNA"/>
</dbReference>
<gene>
    <name evidence="1" type="ORF">GMA5_16</name>
</gene>
<organism evidence="1 2">
    <name type="scientific">Gordonia phage GMA5</name>
    <dbReference type="NCBI Taxonomy" id="1647472"/>
    <lineage>
        <taxon>Viruses</taxon>
        <taxon>Duplodnaviria</taxon>
        <taxon>Heunggongvirae</taxon>
        <taxon>Uroviricota</taxon>
        <taxon>Caudoviricetes</taxon>
        <taxon>Grutrevirus</taxon>
        <taxon>Grutrevirus GMA5</taxon>
    </lineage>
</organism>
<reference evidence="1 2" key="1">
    <citation type="journal article" date="2015" name="PLoS ONE">
        <title>Lysis to Kill: Evaluation of the Lytic Abilities, and Genomics of Nine Bacteriophages Infective for Gordonia spp. and Their Potential Use in Activated Sludge Foam Biocontrol.</title>
        <authorList>
            <person name="Dyson Z.A."/>
            <person name="Tucci J."/>
            <person name="Seviour R.J."/>
            <person name="Petrovski S."/>
        </authorList>
    </citation>
    <scope>NUCLEOTIDE SEQUENCE [LARGE SCALE GENOMIC DNA]</scope>
</reference>
<name>A0A0K0MWX1_9CAUD</name>
<dbReference type="RefSeq" id="YP_009273613.1">
    <property type="nucleotide sequence ID" value="NC_030907.1"/>
</dbReference>
<proteinExistence type="predicted"/>
<protein>
    <submittedName>
        <fullName evidence="1">Uncharacterized protein</fullName>
    </submittedName>
</protein>
<evidence type="ECO:0000313" key="2">
    <source>
        <dbReference type="Proteomes" id="UP000207679"/>
    </source>
</evidence>
<evidence type="ECO:0000313" key="1">
    <source>
        <dbReference type="EMBL" id="AKI28630.1"/>
    </source>
</evidence>
<dbReference type="OrthoDB" id="40088at10239"/>
<dbReference type="KEGG" id="vg:28800029"/>
<sequence length="34" mass="3737">MLDPIAQLSLWMQSIPGLSRAISDITAFLNSIAY</sequence>
<dbReference type="Proteomes" id="UP000207679">
    <property type="component" value="Segment"/>
</dbReference>
<dbReference type="GeneID" id="28800029"/>
<keyword evidence="2" id="KW-1185">Reference proteome</keyword>
<accession>A0A0K0MWX1</accession>